<reference evidence="2 4" key="2">
    <citation type="journal article" date="2019" name="Nat. Microbiol.">
        <title>Wide diversity of methane and short-chain alkane metabolisms in uncultured archaea.</title>
        <authorList>
            <person name="Borrel G."/>
            <person name="Adam P.S."/>
            <person name="McKay L.J."/>
            <person name="Chen L.X."/>
            <person name="Sierra-Garcia I.N."/>
            <person name="Sieber C.M."/>
            <person name="Letourneur Q."/>
            <person name="Ghozlane A."/>
            <person name="Andersen G.L."/>
            <person name="Li W.J."/>
            <person name="Hallam S.J."/>
            <person name="Muyzer G."/>
            <person name="de Oliveira V.M."/>
            <person name="Inskeep W.P."/>
            <person name="Banfield J.F."/>
            <person name="Gribaldo S."/>
        </authorList>
    </citation>
    <scope>NUCLEOTIDE SEQUENCE [LARGE SCALE GENOMIC DNA]</scope>
    <source>
        <strain evidence="2">NM4</strain>
    </source>
</reference>
<organism evidence="1 3">
    <name type="scientific">Candidatus Methanodesulfokora washburnensis</name>
    <dbReference type="NCBI Taxonomy" id="2478471"/>
    <lineage>
        <taxon>Archaea</taxon>
        <taxon>Thermoproteota</taxon>
        <taxon>Candidatus Korarchaeia</taxon>
        <taxon>Candidatus Korarchaeia incertae sedis</taxon>
        <taxon>Candidatus Methanodesulfokora</taxon>
    </lineage>
</organism>
<dbReference type="EMBL" id="RXII01000049">
    <property type="protein sequence ID" value="RZN62301.1"/>
    <property type="molecule type" value="Genomic_DNA"/>
</dbReference>
<comment type="caution">
    <text evidence="1">The sequence shown here is derived from an EMBL/GenBank/DDBJ whole genome shotgun (WGS) entry which is preliminary data.</text>
</comment>
<evidence type="ECO:0000313" key="4">
    <source>
        <dbReference type="Proteomes" id="UP000316217"/>
    </source>
</evidence>
<protein>
    <recommendedName>
        <fullName evidence="5">HAD family hydrolase</fullName>
    </recommendedName>
</protein>
<dbReference type="SUPFAM" id="SSF56784">
    <property type="entry name" value="HAD-like"/>
    <property type="match status" value="1"/>
</dbReference>
<dbReference type="Gene3D" id="3.40.50.1000">
    <property type="entry name" value="HAD superfamily/HAD-like"/>
    <property type="match status" value="1"/>
</dbReference>
<dbReference type="Gene3D" id="1.10.150.520">
    <property type="match status" value="1"/>
</dbReference>
<dbReference type="EMBL" id="RCOS01000173">
    <property type="protein sequence ID" value="RSN71526.1"/>
    <property type="molecule type" value="Genomic_DNA"/>
</dbReference>
<evidence type="ECO:0000313" key="2">
    <source>
        <dbReference type="EMBL" id="RZN62301.1"/>
    </source>
</evidence>
<dbReference type="InterPro" id="IPR036412">
    <property type="entry name" value="HAD-like_sf"/>
</dbReference>
<dbReference type="AlphaFoldDB" id="A0A3R9PBJ8"/>
<gene>
    <name evidence="1" type="ORF">D6D85_15810</name>
    <name evidence="2" type="ORF">EF810_03205</name>
</gene>
<reference evidence="1 3" key="1">
    <citation type="submission" date="2018-10" db="EMBL/GenBank/DDBJ databases">
        <title>Co-occurring genomic capacity for anaerobic methane metabolism and dissimilatory sulfite reduction discovered in the Korarchaeota.</title>
        <authorList>
            <person name="Mckay L.J."/>
            <person name="Dlakic M."/>
            <person name="Fields M.W."/>
            <person name="Delmont T.O."/>
            <person name="Eren A.M."/>
            <person name="Jay Z.J."/>
            <person name="Klingelsmith K.B."/>
            <person name="Rusch D.B."/>
            <person name="Inskeep W.P."/>
        </authorList>
    </citation>
    <scope>NUCLEOTIDE SEQUENCE [LARGE SCALE GENOMIC DNA]</scope>
    <source>
        <strain evidence="1 3">MDKW</strain>
    </source>
</reference>
<dbReference type="Proteomes" id="UP000277582">
    <property type="component" value="Unassembled WGS sequence"/>
</dbReference>
<accession>A0A3R9PBJ8</accession>
<name>A0A3R9PBJ8_9CREN</name>
<dbReference type="RefSeq" id="WP_125672922.1">
    <property type="nucleotide sequence ID" value="NZ_RCOS01000173.1"/>
</dbReference>
<dbReference type="InterPro" id="IPR023214">
    <property type="entry name" value="HAD_sf"/>
</dbReference>
<evidence type="ECO:0008006" key="5">
    <source>
        <dbReference type="Google" id="ProtNLM"/>
    </source>
</evidence>
<sequence>MRDTVVFDLDDVLFDATFLKRVARERAVLSMIDAGLPVDFETAIKALFSVIEETGEDYGKHFDEMLEKLGIKWDPRIIAAGVVAYHNTKFSLLEPNPGIFKVILSLRDEGFRVGVASIGPAVKDWEKLIRLNLHHIFHIYKVGLSSWSELFQELDPSTTILVSANPSGIAEASRAGARTVRLLRGRFSHIRSKEADREVKDIWGILSAVKSLSEGL</sequence>
<keyword evidence="3" id="KW-1185">Reference proteome</keyword>
<evidence type="ECO:0000313" key="3">
    <source>
        <dbReference type="Proteomes" id="UP000277582"/>
    </source>
</evidence>
<dbReference type="OrthoDB" id="27736at2157"/>
<dbReference type="Pfam" id="PF00702">
    <property type="entry name" value="Hydrolase"/>
    <property type="match status" value="1"/>
</dbReference>
<dbReference type="Proteomes" id="UP000316217">
    <property type="component" value="Unassembled WGS sequence"/>
</dbReference>
<proteinExistence type="predicted"/>
<evidence type="ECO:0000313" key="1">
    <source>
        <dbReference type="EMBL" id="RSN71526.1"/>
    </source>
</evidence>